<dbReference type="SUPFAM" id="SSF53649">
    <property type="entry name" value="Alkaline phosphatase-like"/>
    <property type="match status" value="1"/>
</dbReference>
<protein>
    <submittedName>
        <fullName evidence="3">Arylsulfatase</fullName>
        <ecNumber evidence="3">3.1.6.1</ecNumber>
    </submittedName>
</protein>
<dbReference type="KEGG" id="fmr:Fuma_04299"/>
<keyword evidence="4" id="KW-1185">Reference proteome</keyword>
<dbReference type="InterPro" id="IPR000917">
    <property type="entry name" value="Sulfatase_N"/>
</dbReference>
<evidence type="ECO:0000313" key="4">
    <source>
        <dbReference type="Proteomes" id="UP000187735"/>
    </source>
</evidence>
<evidence type="ECO:0000256" key="1">
    <source>
        <dbReference type="SAM" id="SignalP"/>
    </source>
</evidence>
<feature type="chain" id="PRO_5012501448" evidence="1">
    <location>
        <begin position="21"/>
        <end position="492"/>
    </location>
</feature>
<feature type="signal peptide" evidence="1">
    <location>
        <begin position="1"/>
        <end position="20"/>
    </location>
</feature>
<dbReference type="OrthoDB" id="9762324at2"/>
<dbReference type="InterPro" id="IPR051849">
    <property type="entry name" value="GAG-degrading_sulfatase"/>
</dbReference>
<sequence length="492" mass="54575" precursor="true">MKSALRHTLVLLLLVRCAAAAERPNILFILTDDQGPQSVGAYGNDVCQTPNIDRIAEQGILLHDAHHMGSWSGAVCLPSRTMIMTGRSVWQIPGSKNKKAGKQYNAKEVAQQSMAAVFNSAGYDTFRTCKRGNTFKAANEHFTVRHDMADKRGTDAETGSQFHGQRALDFLQQREAKNDDSPFLMFLGFSHPHDPRNGTDELLAKYHAVNASDPPVDFLPGAPELPATYLPAHPFFHGHPNLRDELKVAGVMASRSEAAVRNEIGREYACIENIDRQIGRVLDQLESMGLLENTYVFFTSDHGIAIGRHGLMGKQNLYEHTWRVPFLVSGPGIKPGSTASGFSYLSDVFPTMCDLARIDIPDGADGKSLRPVLEGKAQRVRDVLYGVYCGGTKPGMRSVKTADGWKLIKYDVMDGAVQETQLFDLNKNPQEFLHEHQSPDVVALTGHTPESHQKDLAEDPAYANKRAELEALLLTQQKQWDDPYRLWDQPAK</sequence>
<dbReference type="Proteomes" id="UP000187735">
    <property type="component" value="Chromosome"/>
</dbReference>
<keyword evidence="3" id="KW-0378">Hydrolase</keyword>
<dbReference type="RefSeq" id="WP_077025935.1">
    <property type="nucleotide sequence ID" value="NZ_CP017641.1"/>
</dbReference>
<gene>
    <name evidence="3" type="ORF">Fuma_04299</name>
</gene>
<dbReference type="EC" id="3.1.6.1" evidence="3"/>
<dbReference type="Gene3D" id="3.40.720.10">
    <property type="entry name" value="Alkaline Phosphatase, subunit A"/>
    <property type="match status" value="1"/>
</dbReference>
<reference evidence="3 4" key="1">
    <citation type="journal article" date="2016" name="Front. Microbiol.">
        <title>Fuerstia marisgermanicae gen. nov., sp. nov., an Unusual Member of the Phylum Planctomycetes from the German Wadden Sea.</title>
        <authorList>
            <person name="Kohn T."/>
            <person name="Heuer A."/>
            <person name="Jogler M."/>
            <person name="Vollmers J."/>
            <person name="Boedeker C."/>
            <person name="Bunk B."/>
            <person name="Rast P."/>
            <person name="Borchert D."/>
            <person name="Glockner I."/>
            <person name="Freese H.M."/>
            <person name="Klenk H.P."/>
            <person name="Overmann J."/>
            <person name="Kaster A.K."/>
            <person name="Rohde M."/>
            <person name="Wiegand S."/>
            <person name="Jogler C."/>
        </authorList>
    </citation>
    <scope>NUCLEOTIDE SEQUENCE [LARGE SCALE GENOMIC DNA]</scope>
    <source>
        <strain evidence="3 4">NH11</strain>
    </source>
</reference>
<dbReference type="PANTHER" id="PTHR46615">
    <property type="entry name" value="ARYLSULFATASE K"/>
    <property type="match status" value="1"/>
</dbReference>
<dbReference type="EMBL" id="CP017641">
    <property type="protein sequence ID" value="APZ94660.1"/>
    <property type="molecule type" value="Genomic_DNA"/>
</dbReference>
<evidence type="ECO:0000259" key="2">
    <source>
        <dbReference type="Pfam" id="PF00884"/>
    </source>
</evidence>
<dbReference type="InterPro" id="IPR017850">
    <property type="entry name" value="Alkaline_phosphatase_core_sf"/>
</dbReference>
<dbReference type="GO" id="GO:0004065">
    <property type="term" value="F:arylsulfatase activity"/>
    <property type="evidence" value="ECO:0007669"/>
    <property type="project" value="UniProtKB-EC"/>
</dbReference>
<dbReference type="Pfam" id="PF00884">
    <property type="entry name" value="Sulfatase"/>
    <property type="match status" value="1"/>
</dbReference>
<name>A0A1P8WKS9_9PLAN</name>
<dbReference type="GO" id="GO:0015024">
    <property type="term" value="F:glucuronate-2-sulfatase activity"/>
    <property type="evidence" value="ECO:0007669"/>
    <property type="project" value="TreeGrafter"/>
</dbReference>
<keyword evidence="1" id="KW-0732">Signal</keyword>
<organism evidence="3 4">
    <name type="scientific">Fuerstiella marisgermanici</name>
    <dbReference type="NCBI Taxonomy" id="1891926"/>
    <lineage>
        <taxon>Bacteria</taxon>
        <taxon>Pseudomonadati</taxon>
        <taxon>Planctomycetota</taxon>
        <taxon>Planctomycetia</taxon>
        <taxon>Planctomycetales</taxon>
        <taxon>Planctomycetaceae</taxon>
        <taxon>Fuerstiella</taxon>
    </lineage>
</organism>
<feature type="domain" description="Sulfatase N-terminal" evidence="2">
    <location>
        <begin position="24"/>
        <end position="356"/>
    </location>
</feature>
<dbReference type="CDD" id="cd16155">
    <property type="entry name" value="sulfatase_like"/>
    <property type="match status" value="1"/>
</dbReference>
<accession>A0A1P8WKS9</accession>
<dbReference type="AlphaFoldDB" id="A0A1P8WKS9"/>
<dbReference type="STRING" id="1891926.Fuma_04299"/>
<proteinExistence type="predicted"/>
<dbReference type="PANTHER" id="PTHR46615:SF1">
    <property type="entry name" value="ARYLSULFATASE K"/>
    <property type="match status" value="1"/>
</dbReference>
<evidence type="ECO:0000313" key="3">
    <source>
        <dbReference type="EMBL" id="APZ94660.1"/>
    </source>
</evidence>